<dbReference type="Gene3D" id="2.60.40.420">
    <property type="entry name" value="Cupredoxins - blue copper proteins"/>
    <property type="match status" value="1"/>
</dbReference>
<dbReference type="PANTHER" id="PTHR22888:SF9">
    <property type="entry name" value="CYTOCHROME C OXIDASE SUBUNIT 2"/>
    <property type="match status" value="1"/>
</dbReference>
<dbReference type="SUPFAM" id="SSF46626">
    <property type="entry name" value="Cytochrome c"/>
    <property type="match status" value="1"/>
</dbReference>
<evidence type="ECO:0000256" key="9">
    <source>
        <dbReference type="ARBA" id="ARBA00022989"/>
    </source>
</evidence>
<reference evidence="20" key="1">
    <citation type="submission" date="2021-04" db="EMBL/GenBank/DDBJ databases">
        <title>Phylogenetic analysis of Acidobacteriaceae.</title>
        <authorList>
            <person name="Qiu L."/>
            <person name="Zhang Q."/>
        </authorList>
    </citation>
    <scope>NUCLEOTIDE SEQUENCE</scope>
    <source>
        <strain evidence="20">DSM 25168</strain>
    </source>
</reference>
<dbReference type="GO" id="GO:0020037">
    <property type="term" value="F:heme binding"/>
    <property type="evidence" value="ECO:0007669"/>
    <property type="project" value="InterPro"/>
</dbReference>
<evidence type="ECO:0000256" key="5">
    <source>
        <dbReference type="ARBA" id="ARBA00022660"/>
    </source>
</evidence>
<keyword evidence="10 15" id="KW-0408">Iron</keyword>
<evidence type="ECO:0000256" key="13">
    <source>
        <dbReference type="ARBA" id="ARBA00024688"/>
    </source>
</evidence>
<dbReference type="InterPro" id="IPR008972">
    <property type="entry name" value="Cupredoxin"/>
</dbReference>
<dbReference type="GO" id="GO:0042773">
    <property type="term" value="P:ATP synthesis coupled electron transport"/>
    <property type="evidence" value="ECO:0007669"/>
    <property type="project" value="TreeGrafter"/>
</dbReference>
<evidence type="ECO:0000256" key="6">
    <source>
        <dbReference type="ARBA" id="ARBA00022692"/>
    </source>
</evidence>
<feature type="domain" description="Cytochrome c" evidence="19">
    <location>
        <begin position="256"/>
        <end position="348"/>
    </location>
</feature>
<dbReference type="PROSITE" id="PS51007">
    <property type="entry name" value="CYTC"/>
    <property type="match status" value="1"/>
</dbReference>
<dbReference type="SUPFAM" id="SSF49503">
    <property type="entry name" value="Cupredoxins"/>
    <property type="match status" value="1"/>
</dbReference>
<keyword evidence="8" id="KW-0249">Electron transport</keyword>
<dbReference type="InterPro" id="IPR014222">
    <property type="entry name" value="Cyt_c_oxidase_su2"/>
</dbReference>
<feature type="signal peptide" evidence="17">
    <location>
        <begin position="1"/>
        <end position="19"/>
    </location>
</feature>
<dbReference type="InterPro" id="IPR036257">
    <property type="entry name" value="Cyt_c_oxidase_su2_TM_sf"/>
</dbReference>
<evidence type="ECO:0000256" key="14">
    <source>
        <dbReference type="ARBA" id="ARBA00031399"/>
    </source>
</evidence>
<evidence type="ECO:0000259" key="19">
    <source>
        <dbReference type="PROSITE" id="PS51007"/>
    </source>
</evidence>
<keyword evidence="17" id="KW-0732">Signal</keyword>
<dbReference type="InterPro" id="IPR009056">
    <property type="entry name" value="Cyt_c-like_dom"/>
</dbReference>
<name>A0A9J7BUX1_9BACT</name>
<dbReference type="InterPro" id="IPR045187">
    <property type="entry name" value="CcO_II"/>
</dbReference>
<evidence type="ECO:0000256" key="8">
    <source>
        <dbReference type="ARBA" id="ARBA00022982"/>
    </source>
</evidence>
<dbReference type="GO" id="GO:0005507">
    <property type="term" value="F:copper ion binding"/>
    <property type="evidence" value="ECO:0007669"/>
    <property type="project" value="InterPro"/>
</dbReference>
<dbReference type="EMBL" id="CP093313">
    <property type="protein sequence ID" value="UWZ86676.1"/>
    <property type="molecule type" value="Genomic_DNA"/>
</dbReference>
<keyword evidence="9 16" id="KW-1133">Transmembrane helix</keyword>
<dbReference type="Pfam" id="PF00034">
    <property type="entry name" value="Cytochrom_C"/>
    <property type="match status" value="1"/>
</dbReference>
<evidence type="ECO:0000256" key="3">
    <source>
        <dbReference type="ARBA" id="ARBA00022448"/>
    </source>
</evidence>
<keyword evidence="11" id="KW-0186">Copper</keyword>
<dbReference type="GO" id="GO:0016491">
    <property type="term" value="F:oxidoreductase activity"/>
    <property type="evidence" value="ECO:0007669"/>
    <property type="project" value="InterPro"/>
</dbReference>
<evidence type="ECO:0000256" key="16">
    <source>
        <dbReference type="SAM" id="Phobius"/>
    </source>
</evidence>
<keyword evidence="6 16" id="KW-0812">Transmembrane</keyword>
<keyword evidence="12 16" id="KW-0472">Membrane</keyword>
<keyword evidence="7 15" id="KW-0479">Metal-binding</keyword>
<dbReference type="Gene3D" id="1.10.287.90">
    <property type="match status" value="1"/>
</dbReference>
<dbReference type="GO" id="GO:0004129">
    <property type="term" value="F:cytochrome-c oxidase activity"/>
    <property type="evidence" value="ECO:0007669"/>
    <property type="project" value="InterPro"/>
</dbReference>
<evidence type="ECO:0000256" key="15">
    <source>
        <dbReference type="PROSITE-ProRule" id="PRU00433"/>
    </source>
</evidence>
<dbReference type="KEGG" id="orp:MOP44_12190"/>
<dbReference type="InterPro" id="IPR034236">
    <property type="entry name" value="CuRO_CcO_Caa3_II"/>
</dbReference>
<sequence length="348" mass="38378">MPRRVLSVFATAAMLVALAGCHTVQSTFDPHGPAAERISHLSLFMTVLFLVITAIMWLLFAIAFYKRRGDLTEHAPIDTGGGEMWIAVGGIAIPLIVLSVLFVWGLALLRAFPIHGMHGGPSHAMMAHSMKPAILIVGHQWWWEIHYLSDDPSMEVTTANELHLPVGKPVNIRLETRDIMHSFWVPALHGKVDLIPGQPNYLRIEAAQPGEYQGQCAEYCGAEHARMRILAIAQTPNEYEAWLAGQRQPGNEPATEAAKAGQKIFLAGPCSMCHTVRGTQAGGNVAPDLTHIGSRQMIAANYYRNNDAYLEAWITHAQSLKPQTQMPNLTHFTGEQLADLTAYLRQLQ</sequence>
<evidence type="ECO:0000259" key="18">
    <source>
        <dbReference type="PROSITE" id="PS50857"/>
    </source>
</evidence>
<evidence type="ECO:0000313" key="21">
    <source>
        <dbReference type="Proteomes" id="UP001059380"/>
    </source>
</evidence>
<gene>
    <name evidence="20" type="primary">coxB</name>
    <name evidence="20" type="ORF">MOP44_12190</name>
</gene>
<feature type="transmembrane region" description="Helical" evidence="16">
    <location>
        <begin position="85"/>
        <end position="107"/>
    </location>
</feature>
<dbReference type="PANTHER" id="PTHR22888">
    <property type="entry name" value="CYTOCHROME C OXIDASE, SUBUNIT II"/>
    <property type="match status" value="1"/>
</dbReference>
<keyword evidence="5" id="KW-0679">Respiratory chain</keyword>
<dbReference type="Proteomes" id="UP001059380">
    <property type="component" value="Chromosome"/>
</dbReference>
<comment type="subcellular location">
    <subcellularLocation>
        <location evidence="1">Membrane</location>
        <topology evidence="1">Multi-pass membrane protein</topology>
    </subcellularLocation>
</comment>
<keyword evidence="3" id="KW-0813">Transport</keyword>
<comment type="similarity">
    <text evidence="2">Belongs to the cytochrome c oxidase subunit 2 family.</text>
</comment>
<evidence type="ECO:0000256" key="1">
    <source>
        <dbReference type="ARBA" id="ARBA00004141"/>
    </source>
</evidence>
<protein>
    <recommendedName>
        <fullName evidence="14">Cytochrome aa3 subunit 2</fullName>
    </recommendedName>
</protein>
<keyword evidence="21" id="KW-1185">Reference proteome</keyword>
<dbReference type="GO" id="GO:0016020">
    <property type="term" value="C:membrane"/>
    <property type="evidence" value="ECO:0007669"/>
    <property type="project" value="UniProtKB-SubCell"/>
</dbReference>
<organism evidence="20 21">
    <name type="scientific">Occallatibacter riparius</name>
    <dbReference type="NCBI Taxonomy" id="1002689"/>
    <lineage>
        <taxon>Bacteria</taxon>
        <taxon>Pseudomonadati</taxon>
        <taxon>Acidobacteriota</taxon>
        <taxon>Terriglobia</taxon>
        <taxon>Terriglobales</taxon>
        <taxon>Acidobacteriaceae</taxon>
        <taxon>Occallatibacter</taxon>
    </lineage>
</organism>
<evidence type="ECO:0000313" key="20">
    <source>
        <dbReference type="EMBL" id="UWZ86676.1"/>
    </source>
</evidence>
<dbReference type="AlphaFoldDB" id="A0A9J7BUX1"/>
<evidence type="ECO:0000256" key="2">
    <source>
        <dbReference type="ARBA" id="ARBA00007866"/>
    </source>
</evidence>
<dbReference type="PROSITE" id="PS51257">
    <property type="entry name" value="PROKAR_LIPOPROTEIN"/>
    <property type="match status" value="1"/>
</dbReference>
<feature type="chain" id="PRO_5039948231" description="Cytochrome aa3 subunit 2" evidence="17">
    <location>
        <begin position="20"/>
        <end position="348"/>
    </location>
</feature>
<evidence type="ECO:0000256" key="17">
    <source>
        <dbReference type="SAM" id="SignalP"/>
    </source>
</evidence>
<evidence type="ECO:0000256" key="7">
    <source>
        <dbReference type="ARBA" id="ARBA00022723"/>
    </source>
</evidence>
<feature type="transmembrane region" description="Helical" evidence="16">
    <location>
        <begin position="43"/>
        <end position="65"/>
    </location>
</feature>
<comment type="function">
    <text evidence="13">Subunits I and II form the functional core of the enzyme complex. Electrons originating in cytochrome c are transferred via heme a and Cu(A) to the binuclear center formed by heme a3 and Cu(B).</text>
</comment>
<dbReference type="CDD" id="cd04213">
    <property type="entry name" value="CuRO_CcO_Caa3_II"/>
    <property type="match status" value="1"/>
</dbReference>
<evidence type="ECO:0000256" key="4">
    <source>
        <dbReference type="ARBA" id="ARBA00022617"/>
    </source>
</evidence>
<proteinExistence type="inferred from homology"/>
<evidence type="ECO:0000256" key="12">
    <source>
        <dbReference type="ARBA" id="ARBA00023136"/>
    </source>
</evidence>
<accession>A0A9J7BUX1</accession>
<dbReference type="Pfam" id="PF00116">
    <property type="entry name" value="COX2"/>
    <property type="match status" value="1"/>
</dbReference>
<dbReference type="InterPro" id="IPR036909">
    <property type="entry name" value="Cyt_c-like_dom_sf"/>
</dbReference>
<keyword evidence="4 15" id="KW-0349">Heme</keyword>
<feature type="domain" description="Cytochrome oxidase subunit II copper A binding" evidence="18">
    <location>
        <begin position="129"/>
        <end position="245"/>
    </location>
</feature>
<evidence type="ECO:0000256" key="11">
    <source>
        <dbReference type="ARBA" id="ARBA00023008"/>
    </source>
</evidence>
<dbReference type="NCBIfam" id="TIGR02866">
    <property type="entry name" value="CoxB"/>
    <property type="match status" value="1"/>
</dbReference>
<dbReference type="PROSITE" id="PS50857">
    <property type="entry name" value="COX2_CUA"/>
    <property type="match status" value="1"/>
</dbReference>
<evidence type="ECO:0000256" key="10">
    <source>
        <dbReference type="ARBA" id="ARBA00023004"/>
    </source>
</evidence>
<dbReference type="RefSeq" id="WP_260796313.1">
    <property type="nucleotide sequence ID" value="NZ_CP093313.1"/>
</dbReference>
<dbReference type="InterPro" id="IPR002429">
    <property type="entry name" value="CcO_II-like_C"/>
</dbReference>